<comment type="caution">
    <text evidence="3">The sequence shown here is derived from an EMBL/GenBank/DDBJ whole genome shotgun (WGS) entry which is preliminary data.</text>
</comment>
<proteinExistence type="predicted"/>
<evidence type="ECO:0000256" key="1">
    <source>
        <dbReference type="SAM" id="Coils"/>
    </source>
</evidence>
<feature type="region of interest" description="Disordered" evidence="2">
    <location>
        <begin position="1"/>
        <end position="20"/>
    </location>
</feature>
<evidence type="ECO:0000313" key="3">
    <source>
        <dbReference type="EMBL" id="KAL3671216.1"/>
    </source>
</evidence>
<reference evidence="3 4" key="1">
    <citation type="submission" date="2024-09" db="EMBL/GenBank/DDBJ databases">
        <title>Genome sequencing and assembly of Phytophthora oleae, isolate VK10A, causative agent of rot of olive drupes.</title>
        <authorList>
            <person name="Conti Taguali S."/>
            <person name="Riolo M."/>
            <person name="La Spada F."/>
            <person name="Cacciola S.O."/>
            <person name="Dionisio G."/>
        </authorList>
    </citation>
    <scope>NUCLEOTIDE SEQUENCE [LARGE SCALE GENOMIC DNA]</scope>
    <source>
        <strain evidence="3 4">VK10A</strain>
    </source>
</reference>
<organism evidence="3 4">
    <name type="scientific">Phytophthora oleae</name>
    <dbReference type="NCBI Taxonomy" id="2107226"/>
    <lineage>
        <taxon>Eukaryota</taxon>
        <taxon>Sar</taxon>
        <taxon>Stramenopiles</taxon>
        <taxon>Oomycota</taxon>
        <taxon>Peronosporomycetes</taxon>
        <taxon>Peronosporales</taxon>
        <taxon>Peronosporaceae</taxon>
        <taxon>Phytophthora</taxon>
    </lineage>
</organism>
<evidence type="ECO:0000256" key="2">
    <source>
        <dbReference type="SAM" id="MobiDB-lite"/>
    </source>
</evidence>
<keyword evidence="4" id="KW-1185">Reference proteome</keyword>
<feature type="coiled-coil region" evidence="1">
    <location>
        <begin position="84"/>
        <end position="142"/>
    </location>
</feature>
<dbReference type="EMBL" id="JBIMZQ010000005">
    <property type="protein sequence ID" value="KAL3671216.1"/>
    <property type="molecule type" value="Genomic_DNA"/>
</dbReference>
<protein>
    <submittedName>
        <fullName evidence="3">Uncharacterized protein</fullName>
    </submittedName>
</protein>
<accession>A0ABD3FZY1</accession>
<dbReference type="Proteomes" id="UP001632037">
    <property type="component" value="Unassembled WGS sequence"/>
</dbReference>
<name>A0ABD3FZY1_9STRA</name>
<keyword evidence="1" id="KW-0175">Coiled coil</keyword>
<gene>
    <name evidence="3" type="ORF">V7S43_003148</name>
</gene>
<dbReference type="AlphaFoldDB" id="A0ABD3FZY1"/>
<evidence type="ECO:0000313" key="4">
    <source>
        <dbReference type="Proteomes" id="UP001632037"/>
    </source>
</evidence>
<sequence>MSADEEANTQEEMPIVSPVWKKRRMQEDKTCTSSSYILTSEQLSLLVRLDESYSSDGRARRKGATIETQLRTSFAELDVKRSSLRDICSRAREAEKRAKKQSKQDAKSMEDLDAQLKNWKRKTELANALLKTEKEMNEFLREALNQE</sequence>